<dbReference type="EMBL" id="PVWO01000485">
    <property type="protein sequence ID" value="PSB46154.1"/>
    <property type="molecule type" value="Genomic_DNA"/>
</dbReference>
<comment type="caution">
    <text evidence="1">The sequence shown here is derived from an EMBL/GenBank/DDBJ whole genome shotgun (WGS) entry which is preliminary data.</text>
</comment>
<accession>A0A2T1FMC9</accession>
<gene>
    <name evidence="1" type="ORF">C7B77_24910</name>
</gene>
<reference evidence="1 2" key="1">
    <citation type="submission" date="2018-03" db="EMBL/GenBank/DDBJ databases">
        <title>The ancient ancestry and fast evolution of plastids.</title>
        <authorList>
            <person name="Moore K.R."/>
            <person name="Magnabosco C."/>
            <person name="Momper L."/>
            <person name="Gold D.A."/>
            <person name="Bosak T."/>
            <person name="Fournier G.P."/>
        </authorList>
    </citation>
    <scope>NUCLEOTIDE SEQUENCE [LARGE SCALE GENOMIC DNA]</scope>
    <source>
        <strain evidence="1 2">CCALA 037</strain>
    </source>
</reference>
<evidence type="ECO:0000313" key="1">
    <source>
        <dbReference type="EMBL" id="PSB46154.1"/>
    </source>
</evidence>
<sequence>MLTIWINEQLDPGGLMYACIASRSEELARDCHESFDRNLTTEQKQLGWIARLRTVASWDEVPVNSLNLG</sequence>
<name>A0A2T1FMC9_9CYAN</name>
<dbReference type="RefSeq" id="WP_015157623.1">
    <property type="nucleotide sequence ID" value="NZ_PVWO01000485.1"/>
</dbReference>
<organism evidence="1 2">
    <name type="scientific">Chamaesiphon polymorphus CCALA 037</name>
    <dbReference type="NCBI Taxonomy" id="2107692"/>
    <lineage>
        <taxon>Bacteria</taxon>
        <taxon>Bacillati</taxon>
        <taxon>Cyanobacteriota</taxon>
        <taxon>Cyanophyceae</taxon>
        <taxon>Gomontiellales</taxon>
        <taxon>Chamaesiphonaceae</taxon>
        <taxon>Chamaesiphon</taxon>
    </lineage>
</organism>
<dbReference type="Proteomes" id="UP000238937">
    <property type="component" value="Unassembled WGS sequence"/>
</dbReference>
<keyword evidence="2" id="KW-1185">Reference proteome</keyword>
<dbReference type="AlphaFoldDB" id="A0A2T1FMC9"/>
<dbReference type="OrthoDB" id="532085at2"/>
<evidence type="ECO:0000313" key="2">
    <source>
        <dbReference type="Proteomes" id="UP000238937"/>
    </source>
</evidence>
<protein>
    <submittedName>
        <fullName evidence="1">Glycogen debranching protein</fullName>
    </submittedName>
</protein>
<proteinExistence type="predicted"/>